<evidence type="ECO:0000313" key="1">
    <source>
        <dbReference type="EMBL" id="SUZ61160.1"/>
    </source>
</evidence>
<dbReference type="EMBL" id="UINC01000784">
    <property type="protein sequence ID" value="SUZ61160.1"/>
    <property type="molecule type" value="Genomic_DNA"/>
</dbReference>
<sequence>MGRKDRERFQRLREGNPDYIGYRGLDTVTVTEALSPQTETVVCSVCNRKRNVASDSLPEDISTFMCLRCQEDAV</sequence>
<accession>A0A381P2R4</accession>
<proteinExistence type="predicted"/>
<name>A0A381P2R4_9ZZZZ</name>
<organism evidence="1">
    <name type="scientific">marine metagenome</name>
    <dbReference type="NCBI Taxonomy" id="408172"/>
    <lineage>
        <taxon>unclassified sequences</taxon>
        <taxon>metagenomes</taxon>
        <taxon>ecological metagenomes</taxon>
    </lineage>
</organism>
<gene>
    <name evidence="1" type="ORF">METZ01_LOCUS14014</name>
</gene>
<reference evidence="1" key="1">
    <citation type="submission" date="2018-05" db="EMBL/GenBank/DDBJ databases">
        <authorList>
            <person name="Lanie J.A."/>
            <person name="Ng W.-L."/>
            <person name="Kazmierczak K.M."/>
            <person name="Andrzejewski T.M."/>
            <person name="Davidsen T.M."/>
            <person name="Wayne K.J."/>
            <person name="Tettelin H."/>
            <person name="Glass J.I."/>
            <person name="Rusch D."/>
            <person name="Podicherti R."/>
            <person name="Tsui H.-C.T."/>
            <person name="Winkler M.E."/>
        </authorList>
    </citation>
    <scope>NUCLEOTIDE SEQUENCE</scope>
</reference>
<protein>
    <submittedName>
        <fullName evidence="1">Uncharacterized protein</fullName>
    </submittedName>
</protein>
<dbReference type="AlphaFoldDB" id="A0A381P2R4"/>